<dbReference type="SMART" id="SM01006">
    <property type="entry name" value="AlcB"/>
    <property type="match status" value="1"/>
</dbReference>
<dbReference type="InterPro" id="IPR016181">
    <property type="entry name" value="Acyl_CoA_acyltransferase"/>
</dbReference>
<dbReference type="Pfam" id="PF13523">
    <property type="entry name" value="Acetyltransf_8"/>
    <property type="match status" value="1"/>
</dbReference>
<protein>
    <recommendedName>
        <fullName evidence="3">Lysine N-acyltransferase MbtK</fullName>
    </recommendedName>
    <alternativeName>
        <fullName evidence="5">Mycobactin synthase protein K</fullName>
    </alternativeName>
</protein>
<dbReference type="SUPFAM" id="SSF55729">
    <property type="entry name" value="Acyl-CoA N-acyltransferases (Nat)"/>
    <property type="match status" value="1"/>
</dbReference>
<sequence>MPDKTGGPDPYGISFRRLRSSDLGLMHRWLNAPHVRRWWYAEGTSYAEIEEHYLPAIEGRDSAKPFVILHENKPIGYVQSYRISSQDDEGYARLVDVKDSAGVDLFIGEASYLYQGLGRHVIRNFLSEHVFSDPEIETCVIGPEPKNTAAIRAYEKAGFRFFKTIHVPGEPEPEYLMTLTRREFDRDDLG</sequence>
<evidence type="ECO:0000256" key="2">
    <source>
        <dbReference type="ARBA" id="ARBA00004924"/>
    </source>
</evidence>
<dbReference type="GO" id="GO:0019290">
    <property type="term" value="P:siderophore biosynthetic process"/>
    <property type="evidence" value="ECO:0007669"/>
    <property type="project" value="InterPro"/>
</dbReference>
<feature type="domain" description="N-acetyltransferase" evidence="6">
    <location>
        <begin position="13"/>
        <end position="182"/>
    </location>
</feature>
<dbReference type="AlphaFoldDB" id="A0A6J4Q0Q4"/>
<dbReference type="InterPro" id="IPR000182">
    <property type="entry name" value="GNAT_dom"/>
</dbReference>
<evidence type="ECO:0000256" key="1">
    <source>
        <dbReference type="ARBA" id="ARBA00003818"/>
    </source>
</evidence>
<evidence type="ECO:0000256" key="5">
    <source>
        <dbReference type="ARBA" id="ARBA00031122"/>
    </source>
</evidence>
<evidence type="ECO:0000256" key="4">
    <source>
        <dbReference type="ARBA" id="ARBA00023251"/>
    </source>
</evidence>
<dbReference type="InterPro" id="IPR019432">
    <property type="entry name" value="Acyltransferase_MbtK/IucB-like"/>
</dbReference>
<proteinExistence type="predicted"/>
<accession>A0A6J4Q0Q4</accession>
<organism evidence="7">
    <name type="scientific">uncultured Rubrobacteraceae bacterium</name>
    <dbReference type="NCBI Taxonomy" id="349277"/>
    <lineage>
        <taxon>Bacteria</taxon>
        <taxon>Bacillati</taxon>
        <taxon>Actinomycetota</taxon>
        <taxon>Rubrobacteria</taxon>
        <taxon>Rubrobacterales</taxon>
        <taxon>Rubrobacteraceae</taxon>
        <taxon>environmental samples</taxon>
    </lineage>
</organism>
<dbReference type="PROSITE" id="PS51186">
    <property type="entry name" value="GNAT"/>
    <property type="match status" value="1"/>
</dbReference>
<dbReference type="EMBL" id="CADCUT010000197">
    <property type="protein sequence ID" value="CAA9430954.1"/>
    <property type="molecule type" value="Genomic_DNA"/>
</dbReference>
<evidence type="ECO:0000313" key="7">
    <source>
        <dbReference type="EMBL" id="CAA9430954.1"/>
    </source>
</evidence>
<evidence type="ECO:0000259" key="6">
    <source>
        <dbReference type="PROSITE" id="PS51186"/>
    </source>
</evidence>
<dbReference type="PANTHER" id="PTHR31438:SF1">
    <property type="entry name" value="LYSINE N-ACYLTRANSFERASE C17G9.06C-RELATED"/>
    <property type="match status" value="1"/>
</dbReference>
<comment type="function">
    <text evidence="1">Acyltransferase required for the direct transfer of medium- to long-chain fatty acyl moieties from a carrier protein (MbtL) on to the epsilon-amino group of lysine residue in the mycobactin core.</text>
</comment>
<name>A0A6J4Q0Q4_9ACTN</name>
<dbReference type="UniPathway" id="UPA00011"/>
<dbReference type="PANTHER" id="PTHR31438">
    <property type="entry name" value="LYSINE N-ACYLTRANSFERASE C17G9.06C-RELATED"/>
    <property type="match status" value="1"/>
</dbReference>
<dbReference type="GO" id="GO:0046677">
    <property type="term" value="P:response to antibiotic"/>
    <property type="evidence" value="ECO:0007669"/>
    <property type="project" value="UniProtKB-KW"/>
</dbReference>
<keyword evidence="4" id="KW-0046">Antibiotic resistance</keyword>
<evidence type="ECO:0000256" key="3">
    <source>
        <dbReference type="ARBA" id="ARBA00020586"/>
    </source>
</evidence>
<reference evidence="7" key="1">
    <citation type="submission" date="2020-02" db="EMBL/GenBank/DDBJ databases">
        <authorList>
            <person name="Meier V. D."/>
        </authorList>
    </citation>
    <scope>NUCLEOTIDE SEQUENCE</scope>
    <source>
        <strain evidence="7">AVDCRST_MAG03</strain>
    </source>
</reference>
<dbReference type="Gene3D" id="3.40.630.30">
    <property type="match status" value="1"/>
</dbReference>
<comment type="pathway">
    <text evidence="2">Siderophore biosynthesis.</text>
</comment>
<gene>
    <name evidence="7" type="ORF">AVDCRST_MAG03-3240</name>
</gene>
<dbReference type="GO" id="GO:0016410">
    <property type="term" value="F:N-acyltransferase activity"/>
    <property type="evidence" value="ECO:0007669"/>
    <property type="project" value="TreeGrafter"/>
</dbReference>